<comment type="subcellular location">
    <subcellularLocation>
        <location evidence="1">Nucleus</location>
    </subcellularLocation>
</comment>
<comment type="caution">
    <text evidence="11">The sequence shown here is derived from an EMBL/GenBank/DDBJ whole genome shotgun (WGS) entry which is preliminary data.</text>
</comment>
<dbReference type="AlphaFoldDB" id="A0A0G2ED91"/>
<keyword evidence="8" id="KW-0539">Nucleus</keyword>
<evidence type="ECO:0000256" key="4">
    <source>
        <dbReference type="ARBA" id="ARBA00018505"/>
    </source>
</evidence>
<dbReference type="PROSITE" id="PS51640">
    <property type="entry name" value="MRG"/>
    <property type="match status" value="1"/>
</dbReference>
<comment type="similarity">
    <text evidence="2">Belongs to the MRG family.</text>
</comment>
<proteinExistence type="inferred from homology"/>
<accession>A0A0G2ED91</accession>
<dbReference type="Gene3D" id="1.10.274.30">
    <property type="entry name" value="MRG domain"/>
    <property type="match status" value="1"/>
</dbReference>
<keyword evidence="7" id="KW-0804">Transcription</keyword>
<dbReference type="InterPro" id="IPR038217">
    <property type="entry name" value="MRG_C_sf"/>
</dbReference>
<dbReference type="EMBL" id="LCWF01000092">
    <property type="protein sequence ID" value="KKY20852.1"/>
    <property type="molecule type" value="Genomic_DNA"/>
</dbReference>
<feature type="region of interest" description="Disordered" evidence="9">
    <location>
        <begin position="83"/>
        <end position="165"/>
    </location>
</feature>
<evidence type="ECO:0000256" key="2">
    <source>
        <dbReference type="ARBA" id="ARBA00009093"/>
    </source>
</evidence>
<dbReference type="InterPro" id="IPR016197">
    <property type="entry name" value="Chromo-like_dom_sf"/>
</dbReference>
<dbReference type="Pfam" id="PF05712">
    <property type="entry name" value="MRG"/>
    <property type="match status" value="2"/>
</dbReference>
<reference evidence="11 12" key="2">
    <citation type="submission" date="2015-05" db="EMBL/GenBank/DDBJ databases">
        <authorList>
            <person name="Morales-Cruz A."/>
            <person name="Amrine K.C."/>
            <person name="Cantu D."/>
        </authorList>
    </citation>
    <scope>NUCLEOTIDE SEQUENCE [LARGE SCALE GENOMIC DNA]</scope>
    <source>
        <strain evidence="11">UCRPC4</strain>
    </source>
</reference>
<evidence type="ECO:0000256" key="5">
    <source>
        <dbReference type="ARBA" id="ARBA00022853"/>
    </source>
</evidence>
<dbReference type="SUPFAM" id="SSF54160">
    <property type="entry name" value="Chromo domain-like"/>
    <property type="match status" value="1"/>
</dbReference>
<evidence type="ECO:0000313" key="11">
    <source>
        <dbReference type="EMBL" id="KKY20852.1"/>
    </source>
</evidence>
<gene>
    <name evidence="11" type="ORF">UCRPC4_g04013</name>
</gene>
<dbReference type="GO" id="GO:0032221">
    <property type="term" value="C:Rpd3S complex"/>
    <property type="evidence" value="ECO:0007669"/>
    <property type="project" value="TreeGrafter"/>
</dbReference>
<dbReference type="Pfam" id="PF22732">
    <property type="entry name" value="MSL3_chromo-like"/>
    <property type="match status" value="1"/>
</dbReference>
<name>A0A0G2ED91_PHACM</name>
<evidence type="ECO:0000256" key="3">
    <source>
        <dbReference type="ARBA" id="ARBA00011353"/>
    </source>
</evidence>
<evidence type="ECO:0000256" key="7">
    <source>
        <dbReference type="ARBA" id="ARBA00023163"/>
    </source>
</evidence>
<protein>
    <recommendedName>
        <fullName evidence="4">Chromatin modification-related protein EAF3</fullName>
    </recommendedName>
</protein>
<dbReference type="Proteomes" id="UP000053317">
    <property type="component" value="Unassembled WGS sequence"/>
</dbReference>
<dbReference type="CDD" id="cd18983">
    <property type="entry name" value="CBD_MSL3_like"/>
    <property type="match status" value="1"/>
</dbReference>
<dbReference type="PANTHER" id="PTHR10880">
    <property type="entry name" value="MORTALITY FACTOR 4-LIKE PROTEIN"/>
    <property type="match status" value="1"/>
</dbReference>
<feature type="compositionally biased region" description="Basic and acidic residues" evidence="9">
    <location>
        <begin position="101"/>
        <end position="112"/>
    </location>
</feature>
<evidence type="ECO:0000256" key="6">
    <source>
        <dbReference type="ARBA" id="ARBA00023015"/>
    </source>
</evidence>
<dbReference type="GO" id="GO:0006338">
    <property type="term" value="P:chromatin remodeling"/>
    <property type="evidence" value="ECO:0007669"/>
    <property type="project" value="UniProtKB-ARBA"/>
</dbReference>
<dbReference type="OrthoDB" id="124855at2759"/>
<dbReference type="InterPro" id="IPR000953">
    <property type="entry name" value="Chromo/chromo_shadow_dom"/>
</dbReference>
<evidence type="ECO:0000256" key="9">
    <source>
        <dbReference type="SAM" id="MobiDB-lite"/>
    </source>
</evidence>
<feature type="region of interest" description="Disordered" evidence="9">
    <location>
        <begin position="240"/>
        <end position="260"/>
    </location>
</feature>
<sequence>MAPANTSAFNKDEKVFCFHHELLYEARIVDVRRVDEKDKNSPWEYLVHYKGWKNTWDDWVPQDRLRKLTDEYRELAANLKKDLIAQDSRRQPAQTKSTKKGGKDERGSEGRDSAAPSSKRRKEKDNEIETTLACSKKRKASGMSADAPDDISGPSNSPTEGNKDGKILDFWAIDRMLGGRPPRDPPEYLSRGTNDLGLFWAPCPSGTLNYEQRKIDNEGGVARPVKTDYSLLNSDSLVPYEKSKPMKKKQKPEDQTPDGEDRALDEELLHMEKPDRGDKHATFKCILDVEDHFMGKPMINMYIPDTIKGYLVDDWEYVTKNYQLVPLPAKYPVNWIMDEYFDQEKVNRRLGSPEAQFLEEVRIGIKEWFKRALGKTLLYRFEREQYSDVSAWWEDVTDPNDKWYGRGVGDCYGVEHLCRLLGISSFRSSSQLFTNTSFFPLQVKIPEYISHTNMDAQSINTMRKELDQFMSWLARNAPEFMCKEYTQATQEYIERATGSSGR</sequence>
<evidence type="ECO:0000256" key="8">
    <source>
        <dbReference type="ARBA" id="ARBA00023242"/>
    </source>
</evidence>
<reference evidence="11 12" key="1">
    <citation type="submission" date="2015-05" db="EMBL/GenBank/DDBJ databases">
        <title>Distinctive expansion of gene families associated with plant cell wall degradation and secondary metabolism in the genomes of grapevine trunk pathogens.</title>
        <authorList>
            <person name="Lawrence D.P."/>
            <person name="Travadon R."/>
            <person name="Rolshausen P.E."/>
            <person name="Baumgartner K."/>
        </authorList>
    </citation>
    <scope>NUCLEOTIDE SEQUENCE [LARGE SCALE GENOMIC DNA]</scope>
    <source>
        <strain evidence="11">UCRPC4</strain>
    </source>
</reference>
<organism evidence="11 12">
    <name type="scientific">Phaeomoniella chlamydospora</name>
    <name type="common">Phaeoacremonium chlamydosporum</name>
    <dbReference type="NCBI Taxonomy" id="158046"/>
    <lineage>
        <taxon>Eukaryota</taxon>
        <taxon>Fungi</taxon>
        <taxon>Dikarya</taxon>
        <taxon>Ascomycota</taxon>
        <taxon>Pezizomycotina</taxon>
        <taxon>Eurotiomycetes</taxon>
        <taxon>Chaetothyriomycetidae</taxon>
        <taxon>Phaeomoniellales</taxon>
        <taxon>Phaeomoniellaceae</taxon>
        <taxon>Phaeomoniella</taxon>
    </lineage>
</organism>
<dbReference type="GO" id="GO:0006355">
    <property type="term" value="P:regulation of DNA-templated transcription"/>
    <property type="evidence" value="ECO:0007669"/>
    <property type="project" value="InterPro"/>
</dbReference>
<evidence type="ECO:0000259" key="10">
    <source>
        <dbReference type="SMART" id="SM00298"/>
    </source>
</evidence>
<keyword evidence="5" id="KW-0156">Chromatin regulator</keyword>
<feature type="compositionally biased region" description="Basic and acidic residues" evidence="9">
    <location>
        <begin position="251"/>
        <end position="260"/>
    </location>
</feature>
<feature type="domain" description="Chromo" evidence="10">
    <location>
        <begin position="23"/>
        <end position="83"/>
    </location>
</feature>
<comment type="subunit">
    <text evidence="3">Component of the NuA4 histone acetyltransferase complex.</text>
</comment>
<dbReference type="InterPro" id="IPR053820">
    <property type="entry name" value="MSL3_chromo-like"/>
</dbReference>
<evidence type="ECO:0000256" key="1">
    <source>
        <dbReference type="ARBA" id="ARBA00004123"/>
    </source>
</evidence>
<keyword evidence="6" id="KW-0805">Transcription regulation</keyword>
<keyword evidence="12" id="KW-1185">Reference proteome</keyword>
<dbReference type="PANTHER" id="PTHR10880:SF15">
    <property type="entry name" value="MSL COMPLEX SUBUNIT 3"/>
    <property type="match status" value="1"/>
</dbReference>
<dbReference type="Gene3D" id="2.30.30.140">
    <property type="match status" value="1"/>
</dbReference>
<dbReference type="GO" id="GO:0035267">
    <property type="term" value="C:NuA4 histone acetyltransferase complex"/>
    <property type="evidence" value="ECO:0007669"/>
    <property type="project" value="TreeGrafter"/>
</dbReference>
<dbReference type="InterPro" id="IPR026541">
    <property type="entry name" value="MRG_dom"/>
</dbReference>
<dbReference type="InterPro" id="IPR008676">
    <property type="entry name" value="MRG"/>
</dbReference>
<evidence type="ECO:0000313" key="12">
    <source>
        <dbReference type="Proteomes" id="UP000053317"/>
    </source>
</evidence>
<dbReference type="SMART" id="SM00298">
    <property type="entry name" value="CHROMO"/>
    <property type="match status" value="1"/>
</dbReference>